<gene>
    <name evidence="2" type="ORF">SEMRO_1383_G267970.1</name>
</gene>
<reference evidence="2" key="1">
    <citation type="submission" date="2020-06" db="EMBL/GenBank/DDBJ databases">
        <authorList>
            <consortium name="Plant Systems Biology data submission"/>
        </authorList>
    </citation>
    <scope>NUCLEOTIDE SEQUENCE</scope>
    <source>
        <strain evidence="2">D6</strain>
    </source>
</reference>
<dbReference type="Proteomes" id="UP001153069">
    <property type="component" value="Unassembled WGS sequence"/>
</dbReference>
<accession>A0A9N8ER45</accession>
<evidence type="ECO:0000313" key="3">
    <source>
        <dbReference type="Proteomes" id="UP001153069"/>
    </source>
</evidence>
<dbReference type="AlphaFoldDB" id="A0A9N8ER45"/>
<organism evidence="2 3">
    <name type="scientific">Seminavis robusta</name>
    <dbReference type="NCBI Taxonomy" id="568900"/>
    <lineage>
        <taxon>Eukaryota</taxon>
        <taxon>Sar</taxon>
        <taxon>Stramenopiles</taxon>
        <taxon>Ochrophyta</taxon>
        <taxon>Bacillariophyta</taxon>
        <taxon>Bacillariophyceae</taxon>
        <taxon>Bacillariophycidae</taxon>
        <taxon>Naviculales</taxon>
        <taxon>Naviculaceae</taxon>
        <taxon>Seminavis</taxon>
    </lineage>
</organism>
<keyword evidence="3" id="KW-1185">Reference proteome</keyword>
<evidence type="ECO:0000313" key="2">
    <source>
        <dbReference type="EMBL" id="CAB9523145.1"/>
    </source>
</evidence>
<comment type="caution">
    <text evidence="2">The sequence shown here is derived from an EMBL/GenBank/DDBJ whole genome shotgun (WGS) entry which is preliminary data.</text>
</comment>
<evidence type="ECO:0000256" key="1">
    <source>
        <dbReference type="SAM" id="MobiDB-lite"/>
    </source>
</evidence>
<feature type="region of interest" description="Disordered" evidence="1">
    <location>
        <begin position="1"/>
        <end position="26"/>
    </location>
</feature>
<sequence length="1051" mass="116904">MAKRRSKKNVEVETPSKLAPLADTTNLPVLSPAFSPAFASPPPKRGLLSLTTPNFRKEALFKSPAKQTQTLVQTKSVATQTDPIASLGFENEILAKSPSQQLQQQAFDTLSALHFQQKDKDYVRLSVRHGQQTYLKVPNTRVRATKNSSQQANKKLNKHSTLVFGLLQRLFGGNLQQILPSVLTRIGRQFRLAVLPIHECGLTIVQAVALRDHVPTSTRGLERLANALHDCAPFLGNLLFPKQLRSRISDFEKCTLDIELSFEMISLEMNGEGKMKPCVHAWVSNPPVVLEGLTRSALVAEKFQQSHLLSAHKAEILVVQGCDKGGNLTLSLMRIANRLDGNAPDFCFPLAFYEDGRESYGNLARTIYESKMPSTKPVQPFLQQLLNGKFYMLVVSASRNNDIVDAQCLAVEFVGYSVYEKSLATVNDSCCRLLPDADYRELSVSVEQAKARRQPTMVTLNKVQNCALAVRLVLSNAADKESLSEGTPYSGILLYQCLGARTLISRLRFTSALFVPCGAEVQVRCYGCRPFTADDLKLNIAVSGQGTASSKYPCPICVASKNQFNQCIHGLVAAPLRVGDNNNNKLYSKFLEVAGGRATKIATDSSAASMEIKDKAKSVVNQPLLLTPPSQNTAGSMHVCQGIMTHLTRRTFDLLRAIDRKAAWYKGLKEAVKQASNTTDIKEMIREMHQKDRAIYKQLQSAKRWPNVPSQVERAAILLAKREQHTIQSGMAAWVAVEKAAVELSSAGQKFIKDSGAKPEGEASFLLYQSFCVDGGVRFNVEHSGLELTNANGIKVLSKYETIANRVEQAYSHRDETCLQAEVKAVMKMWRCLAKILHELSATLKRQSKLSVEEIDRLKKIAIEYGQQWTSMIPGKDNVFNKLHTLIAHLTCFAERHETIGLVNEESFEATHPRAQTISNHVKSMVSTEGKVQKTVQRFSLGLNSDYQTTRTALRDDRKTGPRKLKDGSKYKVSNRTRKHDVAPIHDPSLTGSLPIPSELIRVDIDQAVVKKEWHDYYNYLVCGRVPSAWRRAFGEDDEIGNVFKVKSEFV</sequence>
<dbReference type="EMBL" id="CAICTM010001381">
    <property type="protein sequence ID" value="CAB9523145.1"/>
    <property type="molecule type" value="Genomic_DNA"/>
</dbReference>
<proteinExistence type="predicted"/>
<protein>
    <submittedName>
        <fullName evidence="2">Uncharacterized protein</fullName>
    </submittedName>
</protein>
<name>A0A9N8ER45_9STRA</name>